<keyword evidence="3 5" id="KW-0067">ATP-binding</keyword>
<keyword evidence="6" id="KW-1185">Reference proteome</keyword>
<dbReference type="PANTHER" id="PTHR24220">
    <property type="entry name" value="IMPORT ATP-BINDING PROTEIN"/>
    <property type="match status" value="1"/>
</dbReference>
<dbReference type="PROSITE" id="PS00211">
    <property type="entry name" value="ABC_TRANSPORTER_1"/>
    <property type="match status" value="1"/>
</dbReference>
<dbReference type="EMBL" id="JALXSQ010000049">
    <property type="protein sequence ID" value="MCT2043503.1"/>
    <property type="molecule type" value="Genomic_DNA"/>
</dbReference>
<dbReference type="InterPro" id="IPR003439">
    <property type="entry name" value="ABC_transporter-like_ATP-bd"/>
</dbReference>
<proteinExistence type="inferred from homology"/>
<dbReference type="GO" id="GO:0005524">
    <property type="term" value="F:ATP binding"/>
    <property type="evidence" value="ECO:0007669"/>
    <property type="project" value="UniProtKB-KW"/>
</dbReference>
<dbReference type="InterPro" id="IPR015854">
    <property type="entry name" value="ABC_transpr_LolD-like"/>
</dbReference>
<name>A0ABT2HYV4_9MICO</name>
<accession>A0ABT2HYV4</accession>
<dbReference type="InterPro" id="IPR003593">
    <property type="entry name" value="AAA+_ATPase"/>
</dbReference>
<dbReference type="SMART" id="SM00382">
    <property type="entry name" value="AAA"/>
    <property type="match status" value="1"/>
</dbReference>
<dbReference type="InterPro" id="IPR017871">
    <property type="entry name" value="ABC_transporter-like_CS"/>
</dbReference>
<comment type="similarity">
    <text evidence="1">Belongs to the ABC transporter superfamily.</text>
</comment>
<dbReference type="PROSITE" id="PS50893">
    <property type="entry name" value="ABC_TRANSPORTER_2"/>
    <property type="match status" value="1"/>
</dbReference>
<dbReference type="Gene3D" id="3.40.50.300">
    <property type="entry name" value="P-loop containing nucleotide triphosphate hydrolases"/>
    <property type="match status" value="1"/>
</dbReference>
<feature type="domain" description="ABC transporter" evidence="4">
    <location>
        <begin position="2"/>
        <end position="191"/>
    </location>
</feature>
<protein>
    <submittedName>
        <fullName evidence="5">ATP-binding cassette domain-containing protein</fullName>
    </submittedName>
</protein>
<keyword evidence="2" id="KW-0547">Nucleotide-binding</keyword>
<comment type="caution">
    <text evidence="5">The sequence shown here is derived from an EMBL/GenBank/DDBJ whole genome shotgun (WGS) entry which is preliminary data.</text>
</comment>
<dbReference type="Pfam" id="PF00005">
    <property type="entry name" value="ABC_tran"/>
    <property type="match status" value="1"/>
</dbReference>
<evidence type="ECO:0000256" key="3">
    <source>
        <dbReference type="ARBA" id="ARBA00022840"/>
    </source>
</evidence>
<evidence type="ECO:0000256" key="2">
    <source>
        <dbReference type="ARBA" id="ARBA00022741"/>
    </source>
</evidence>
<dbReference type="SUPFAM" id="SSF52540">
    <property type="entry name" value="P-loop containing nucleoside triphosphate hydrolases"/>
    <property type="match status" value="1"/>
</dbReference>
<evidence type="ECO:0000313" key="5">
    <source>
        <dbReference type="EMBL" id="MCT2043503.1"/>
    </source>
</evidence>
<evidence type="ECO:0000256" key="1">
    <source>
        <dbReference type="ARBA" id="ARBA00005417"/>
    </source>
</evidence>
<reference evidence="5 6" key="1">
    <citation type="submission" date="2022-04" db="EMBL/GenBank/DDBJ databases">
        <title>Human microbiome associated bacterial genomes.</title>
        <authorList>
            <person name="Sandstrom S."/>
            <person name="Salamzade R."/>
            <person name="Kalan L.R."/>
        </authorList>
    </citation>
    <scope>NUCLEOTIDE SEQUENCE [LARGE SCALE GENOMIC DNA]</scope>
    <source>
        <strain evidence="6">p3-SID1799</strain>
    </source>
</reference>
<dbReference type="PANTHER" id="PTHR24220:SF689">
    <property type="entry name" value="LIPOPROTEIN-RELEASING SYSTEM ATP-BINDING PROTEIN LOLD"/>
    <property type="match status" value="1"/>
</dbReference>
<sequence>MLAGERVALVGPSGSGKSTLLGLIAGWIEPAAGTVELAGIERTQWVFQNPHGVAHRDALDHVVLPMLVGGFTRADAEQEAVDLLASLHLEHLVDRRPFSRLSGGEAQRLMFARAIASRPQLMLVDEPTAQLDRASAQAVNEAVQRLSDGGAIVIVATHDDDTAAACDRVINLADYRDRPLGGEHANWSADQ</sequence>
<dbReference type="InterPro" id="IPR027417">
    <property type="entry name" value="P-loop_NTPase"/>
</dbReference>
<evidence type="ECO:0000259" key="4">
    <source>
        <dbReference type="PROSITE" id="PS50893"/>
    </source>
</evidence>
<dbReference type="Proteomes" id="UP001525379">
    <property type="component" value="Unassembled WGS sequence"/>
</dbReference>
<gene>
    <name evidence="5" type="ORF">M3D15_09225</name>
</gene>
<evidence type="ECO:0000313" key="6">
    <source>
        <dbReference type="Proteomes" id="UP001525379"/>
    </source>
</evidence>
<organism evidence="5 6">
    <name type="scientific">Pseudoclavibacter albus</name>
    <dbReference type="NCBI Taxonomy" id="272241"/>
    <lineage>
        <taxon>Bacteria</taxon>
        <taxon>Bacillati</taxon>
        <taxon>Actinomycetota</taxon>
        <taxon>Actinomycetes</taxon>
        <taxon>Micrococcales</taxon>
        <taxon>Microbacteriaceae</taxon>
        <taxon>Pseudoclavibacter</taxon>
    </lineage>
</organism>